<feature type="domain" description="Fumarylacetoacetase-like C-terminal" evidence="4">
    <location>
        <begin position="11"/>
        <end position="208"/>
    </location>
</feature>
<name>A0A2P8IG38_SACCR</name>
<dbReference type="GO" id="GO:0003824">
    <property type="term" value="F:catalytic activity"/>
    <property type="evidence" value="ECO:0007669"/>
    <property type="project" value="InterPro"/>
</dbReference>
<dbReference type="Proteomes" id="UP000241118">
    <property type="component" value="Unassembled WGS sequence"/>
</dbReference>
<proteinExistence type="predicted"/>
<evidence type="ECO:0000256" key="3">
    <source>
        <dbReference type="SAM" id="MobiDB-lite"/>
    </source>
</evidence>
<dbReference type="PANTHER" id="PTHR11820:SF112">
    <property type="entry name" value="FUMARYLACETOACETATE HYDROLASE FAMILY PROTEIN (AFU_ORTHOLOGUE AFUA_1G02370)-RELATED"/>
    <property type="match status" value="1"/>
</dbReference>
<evidence type="ECO:0000313" key="6">
    <source>
        <dbReference type="Proteomes" id="UP000241118"/>
    </source>
</evidence>
<dbReference type="Gene3D" id="3.50.30.40">
    <property type="entry name" value="Ribonuclease E inhibitor RraA/RraA-like"/>
    <property type="match status" value="1"/>
</dbReference>
<comment type="caution">
    <text evidence="5">The sequence shown here is derived from an EMBL/GenBank/DDBJ whole genome shotgun (WGS) entry which is preliminary data.</text>
</comment>
<evidence type="ECO:0000313" key="5">
    <source>
        <dbReference type="EMBL" id="PSL57431.1"/>
    </source>
</evidence>
<keyword evidence="1 2" id="KW-0479">Metal-binding</keyword>
<keyword evidence="2" id="KW-0460">Magnesium</keyword>
<organism evidence="5 6">
    <name type="scientific">Saccharothrix carnea</name>
    <dbReference type="NCBI Taxonomy" id="1280637"/>
    <lineage>
        <taxon>Bacteria</taxon>
        <taxon>Bacillati</taxon>
        <taxon>Actinomycetota</taxon>
        <taxon>Actinomycetes</taxon>
        <taxon>Pseudonocardiales</taxon>
        <taxon>Pseudonocardiaceae</taxon>
        <taxon>Saccharothrix</taxon>
    </lineage>
</organism>
<dbReference type="RefSeq" id="WP_106614372.1">
    <property type="nucleotide sequence ID" value="NZ_PYAX01000002.1"/>
</dbReference>
<dbReference type="SUPFAM" id="SSF56529">
    <property type="entry name" value="FAH"/>
    <property type="match status" value="1"/>
</dbReference>
<dbReference type="InterPro" id="IPR036704">
    <property type="entry name" value="RraA/RraA-like_sf"/>
</dbReference>
<dbReference type="InterPro" id="IPR005493">
    <property type="entry name" value="RraA/RraA-like"/>
</dbReference>
<sequence>MSHPLGLSPSKIIAVHLNFRGRAAERGRYPDEPSYFLKPPSSLSWSGRDLVRPRGTELSAFEGEVAVVIGTRAHRVSREDAHAHIRGVTAANDFGVHDLRHADRGSNLRSKGADGYTPVGPTLLDPRAVDLADLRLRTWVNGELVQDATTADLLFDFAYLIADLSRSVTLEPGDIILTGTPTGATVVEPGDVVEVALDDHEPLRNTVREGDELPAPGARPRVTPTERAAAVGGSPPAVSPATGKALREVSTATLSAQLRKRGLHHTFLTGLRPSRPDLRMVGTAHTLRFLPLREDQFAERGGGMNAQKRAVESIGPGQVLVIDAREDHGAGTLGDILALRALRRGAAGVVTDGCLRDSPAFAELDLPSYSAGAHAAVLGRRHVPWEVGVDVACAGVLVRPGDVLVGDAEGVLLIPPDLVDEVAADALEQEREERFVLARVDAGESVDGLYPLGPDRRAEYERWAGR</sequence>
<feature type="binding site" evidence="2">
    <location>
        <begin position="334"/>
        <end position="337"/>
    </location>
    <ligand>
        <name>substrate</name>
    </ligand>
</feature>
<feature type="binding site" evidence="2">
    <location>
        <position position="357"/>
    </location>
    <ligand>
        <name>Mg(2+)</name>
        <dbReference type="ChEBI" id="CHEBI:18420"/>
    </ligand>
</feature>
<dbReference type="Pfam" id="PF01557">
    <property type="entry name" value="FAA_hydrolase"/>
    <property type="match status" value="1"/>
</dbReference>
<accession>A0A2P8IG38</accession>
<protein>
    <submittedName>
        <fullName evidence="5">2-keto-4-pentenoate hydratase/2-oxohepta-3-ene-1,7-dioic acid hydratase in catechol pathway</fullName>
    </submittedName>
</protein>
<dbReference type="PANTHER" id="PTHR11820">
    <property type="entry name" value="ACYLPYRUVASE"/>
    <property type="match status" value="1"/>
</dbReference>
<dbReference type="SUPFAM" id="SSF89562">
    <property type="entry name" value="RraA-like"/>
    <property type="match status" value="1"/>
</dbReference>
<evidence type="ECO:0000259" key="4">
    <source>
        <dbReference type="Pfam" id="PF01557"/>
    </source>
</evidence>
<dbReference type="NCBIfam" id="NF009399">
    <property type="entry name" value="PRK12764.1"/>
    <property type="match status" value="1"/>
</dbReference>
<keyword evidence="6" id="KW-1185">Reference proteome</keyword>
<dbReference type="Pfam" id="PF03737">
    <property type="entry name" value="RraA-like"/>
    <property type="match status" value="1"/>
</dbReference>
<dbReference type="NCBIfam" id="NF006093">
    <property type="entry name" value="PRK08245.1"/>
    <property type="match status" value="1"/>
</dbReference>
<dbReference type="AlphaFoldDB" id="A0A2P8IG38"/>
<comment type="cofactor">
    <cofactor evidence="2">
        <name>Mg(2+)</name>
        <dbReference type="ChEBI" id="CHEBI:18420"/>
    </cofactor>
</comment>
<gene>
    <name evidence="5" type="ORF">B0I31_102410</name>
</gene>
<feature type="region of interest" description="Disordered" evidence="3">
    <location>
        <begin position="207"/>
        <end position="243"/>
    </location>
</feature>
<dbReference type="OrthoDB" id="9805307at2"/>
<evidence type="ECO:0000256" key="1">
    <source>
        <dbReference type="ARBA" id="ARBA00022723"/>
    </source>
</evidence>
<reference evidence="5 6" key="1">
    <citation type="submission" date="2018-03" db="EMBL/GenBank/DDBJ databases">
        <title>Genomic Encyclopedia of Type Strains, Phase III (KMG-III): the genomes of soil and plant-associated and newly described type strains.</title>
        <authorList>
            <person name="Whitman W."/>
        </authorList>
    </citation>
    <scope>NUCLEOTIDE SEQUENCE [LARGE SCALE GENOMIC DNA]</scope>
    <source>
        <strain evidence="5 6">CGMCC 4.7097</strain>
    </source>
</reference>
<feature type="binding site" evidence="2">
    <location>
        <position position="356"/>
    </location>
    <ligand>
        <name>substrate</name>
    </ligand>
</feature>
<evidence type="ECO:0000256" key="2">
    <source>
        <dbReference type="PIRSR" id="PIRSR605493-1"/>
    </source>
</evidence>
<dbReference type="GO" id="GO:0046872">
    <property type="term" value="F:metal ion binding"/>
    <property type="evidence" value="ECO:0007669"/>
    <property type="project" value="UniProtKB-KW"/>
</dbReference>
<dbReference type="EMBL" id="PYAX01000002">
    <property type="protein sequence ID" value="PSL57431.1"/>
    <property type="molecule type" value="Genomic_DNA"/>
</dbReference>
<dbReference type="InterPro" id="IPR011234">
    <property type="entry name" value="Fumarylacetoacetase-like_C"/>
</dbReference>
<dbReference type="Gene3D" id="3.90.850.10">
    <property type="entry name" value="Fumarylacetoacetase-like, C-terminal domain"/>
    <property type="match status" value="1"/>
</dbReference>
<dbReference type="CDD" id="cd16841">
    <property type="entry name" value="RraA_family"/>
    <property type="match status" value="1"/>
</dbReference>
<dbReference type="InterPro" id="IPR036663">
    <property type="entry name" value="Fumarylacetoacetase_C_sf"/>
</dbReference>